<evidence type="ECO:0000313" key="3">
    <source>
        <dbReference type="Proteomes" id="UP000287651"/>
    </source>
</evidence>
<evidence type="ECO:0000256" key="1">
    <source>
        <dbReference type="SAM" id="MobiDB-lite"/>
    </source>
</evidence>
<name>A0A427A874_ENSVE</name>
<feature type="region of interest" description="Disordered" evidence="1">
    <location>
        <begin position="1"/>
        <end position="75"/>
    </location>
</feature>
<comment type="caution">
    <text evidence="2">The sequence shown here is derived from an EMBL/GenBank/DDBJ whole genome shotgun (WGS) entry which is preliminary data.</text>
</comment>
<protein>
    <submittedName>
        <fullName evidence="2">Uncharacterized protein</fullName>
    </submittedName>
</protein>
<feature type="compositionally biased region" description="Basic and acidic residues" evidence="1">
    <location>
        <begin position="7"/>
        <end position="27"/>
    </location>
</feature>
<dbReference type="AlphaFoldDB" id="A0A427A874"/>
<proteinExistence type="predicted"/>
<reference evidence="2 3" key="1">
    <citation type="journal article" date="2014" name="Agronomy (Basel)">
        <title>A Draft Genome Sequence for Ensete ventricosum, the Drought-Tolerant Tree Against Hunger.</title>
        <authorList>
            <person name="Harrison J."/>
            <person name="Moore K.A."/>
            <person name="Paszkiewicz K."/>
            <person name="Jones T."/>
            <person name="Grant M."/>
            <person name="Ambacheew D."/>
            <person name="Muzemil S."/>
            <person name="Studholme D.J."/>
        </authorList>
    </citation>
    <scope>NUCLEOTIDE SEQUENCE [LARGE SCALE GENOMIC DNA]</scope>
</reference>
<feature type="compositionally biased region" description="Basic and acidic residues" evidence="1">
    <location>
        <begin position="53"/>
        <end position="75"/>
    </location>
</feature>
<dbReference type="EMBL" id="AMZH03003409">
    <property type="protein sequence ID" value="RRT72414.1"/>
    <property type="molecule type" value="Genomic_DNA"/>
</dbReference>
<evidence type="ECO:0000313" key="2">
    <source>
        <dbReference type="EMBL" id="RRT72414.1"/>
    </source>
</evidence>
<organism evidence="2 3">
    <name type="scientific">Ensete ventricosum</name>
    <name type="common">Abyssinian banana</name>
    <name type="synonym">Musa ensete</name>
    <dbReference type="NCBI Taxonomy" id="4639"/>
    <lineage>
        <taxon>Eukaryota</taxon>
        <taxon>Viridiplantae</taxon>
        <taxon>Streptophyta</taxon>
        <taxon>Embryophyta</taxon>
        <taxon>Tracheophyta</taxon>
        <taxon>Spermatophyta</taxon>
        <taxon>Magnoliopsida</taxon>
        <taxon>Liliopsida</taxon>
        <taxon>Zingiberales</taxon>
        <taxon>Musaceae</taxon>
        <taxon>Ensete</taxon>
    </lineage>
</organism>
<gene>
    <name evidence="2" type="ORF">B296_00033983</name>
</gene>
<accession>A0A427A874</accession>
<feature type="non-terminal residue" evidence="2">
    <location>
        <position position="1"/>
    </location>
</feature>
<sequence length="75" mass="8377">RTGKWSPVEKEAAKREARRGGGEDEYRWAVAGRLPGATENRARSRQPAAPFPAEDRRGRAWKGEGGKGRRGVFRD</sequence>
<dbReference type="Proteomes" id="UP000287651">
    <property type="component" value="Unassembled WGS sequence"/>
</dbReference>